<protein>
    <submittedName>
        <fullName evidence="2">Uncharacterized protein</fullName>
    </submittedName>
</protein>
<reference evidence="2 3" key="1">
    <citation type="submission" date="2024-01" db="EMBL/GenBank/DDBJ databases">
        <title>Genome assemblies of Stephania.</title>
        <authorList>
            <person name="Yang L."/>
        </authorList>
    </citation>
    <scope>NUCLEOTIDE SEQUENCE [LARGE SCALE GENOMIC DNA]</scope>
    <source>
        <strain evidence="2">YNDBR</strain>
        <tissue evidence="2">Leaf</tissue>
    </source>
</reference>
<feature type="compositionally biased region" description="Basic and acidic residues" evidence="1">
    <location>
        <begin position="88"/>
        <end position="108"/>
    </location>
</feature>
<proteinExistence type="predicted"/>
<accession>A0AAP0Q592</accession>
<dbReference type="GO" id="GO:0046982">
    <property type="term" value="F:protein heterodimerization activity"/>
    <property type="evidence" value="ECO:0007669"/>
    <property type="project" value="InterPro"/>
</dbReference>
<dbReference type="EMBL" id="JBBNAF010000002">
    <property type="protein sequence ID" value="KAK9163841.1"/>
    <property type="molecule type" value="Genomic_DNA"/>
</dbReference>
<evidence type="ECO:0000313" key="3">
    <source>
        <dbReference type="Proteomes" id="UP001420932"/>
    </source>
</evidence>
<dbReference type="Gene3D" id="1.10.20.10">
    <property type="entry name" value="Histone, subunit A"/>
    <property type="match status" value="1"/>
</dbReference>
<feature type="region of interest" description="Disordered" evidence="1">
    <location>
        <begin position="54"/>
        <end position="137"/>
    </location>
</feature>
<dbReference type="InterPro" id="IPR009072">
    <property type="entry name" value="Histone-fold"/>
</dbReference>
<evidence type="ECO:0000313" key="2">
    <source>
        <dbReference type="EMBL" id="KAK9163841.1"/>
    </source>
</evidence>
<keyword evidence="3" id="KW-1185">Reference proteome</keyword>
<organism evidence="2 3">
    <name type="scientific">Stephania yunnanensis</name>
    <dbReference type="NCBI Taxonomy" id="152371"/>
    <lineage>
        <taxon>Eukaryota</taxon>
        <taxon>Viridiplantae</taxon>
        <taxon>Streptophyta</taxon>
        <taxon>Embryophyta</taxon>
        <taxon>Tracheophyta</taxon>
        <taxon>Spermatophyta</taxon>
        <taxon>Magnoliopsida</taxon>
        <taxon>Ranunculales</taxon>
        <taxon>Menispermaceae</taxon>
        <taxon>Menispermoideae</taxon>
        <taxon>Cissampelideae</taxon>
        <taxon>Stephania</taxon>
    </lineage>
</organism>
<sequence length="137" mass="15716">MLVKVRDEDIRLTSCERRVRFGKKLEEDHKILLRVYRSGEKELDQEKNLVIVLRGSQEKPKRSSVETAGSDEEASQGAPRHHQAGGTRSRETRRREEDQRFDLRRGESSRSSSDLVIRDAVTDTEHASRKTVTASDV</sequence>
<name>A0AAP0Q592_9MAGN</name>
<dbReference type="AlphaFoldDB" id="A0AAP0Q592"/>
<dbReference type="Proteomes" id="UP001420932">
    <property type="component" value="Unassembled WGS sequence"/>
</dbReference>
<evidence type="ECO:0000256" key="1">
    <source>
        <dbReference type="SAM" id="MobiDB-lite"/>
    </source>
</evidence>
<gene>
    <name evidence="2" type="ORF">Syun_004743</name>
</gene>
<comment type="caution">
    <text evidence="2">The sequence shown here is derived from an EMBL/GenBank/DDBJ whole genome shotgun (WGS) entry which is preliminary data.</text>
</comment>
<feature type="compositionally biased region" description="Basic and acidic residues" evidence="1">
    <location>
        <begin position="116"/>
        <end position="128"/>
    </location>
</feature>